<dbReference type="InterPro" id="IPR011990">
    <property type="entry name" value="TPR-like_helical_dom_sf"/>
</dbReference>
<dbReference type="GO" id="GO:0005876">
    <property type="term" value="C:spindle microtubule"/>
    <property type="evidence" value="ECO:0007669"/>
    <property type="project" value="TreeGrafter"/>
</dbReference>
<dbReference type="AlphaFoldDB" id="A0A087TR96"/>
<dbReference type="Gene3D" id="1.25.40.10">
    <property type="entry name" value="Tetratricopeptide repeat domain"/>
    <property type="match status" value="1"/>
</dbReference>
<evidence type="ECO:0000256" key="7">
    <source>
        <dbReference type="ARBA" id="ARBA00039966"/>
    </source>
</evidence>
<gene>
    <name evidence="9" type="ORF">X975_10701</name>
</gene>
<comment type="subcellular location">
    <subcellularLocation>
        <location evidence="1">Cytoplasm</location>
        <location evidence="1">Cytoskeleton</location>
    </subcellularLocation>
</comment>
<proteinExistence type="predicted"/>
<reference evidence="9 10" key="1">
    <citation type="submission" date="2013-11" db="EMBL/GenBank/DDBJ databases">
        <title>Genome sequencing of Stegodyphus mimosarum.</title>
        <authorList>
            <person name="Bechsgaard J."/>
        </authorList>
    </citation>
    <scope>NUCLEOTIDE SEQUENCE [LARGE SCALE GENOMIC DNA]</scope>
</reference>
<evidence type="ECO:0000256" key="3">
    <source>
        <dbReference type="ARBA" id="ARBA00022490"/>
    </source>
</evidence>
<sequence length="222" mass="26074">MNRARFLKFCFSVRYRRSIPYQLINPVLKFSNGNKIKISGCLFSSLFPTLIVVKALSAEKKRGNNLIIEADTLYDEAKYEELYNLLAPHHESDDPEILWRLARAAFEKCRDIKEDKQKLVYLEDALALVDKALEINETCWAAHKWKAILLDYVWRYKSTKNRIVHSFDVRKHMERAIELNPEDSTSYYLLGEWCFTFADMPWYQRQVAAAIFASPPTSTYEE</sequence>
<protein>
    <recommendedName>
        <fullName evidence="7">Regulator of microtubule dynamics protein 1</fullName>
    </recommendedName>
    <alternativeName>
        <fullName evidence="8">Protein FAM82B</fullName>
    </alternativeName>
</protein>
<comment type="subunit">
    <text evidence="2">Interacts with microtubules.</text>
</comment>
<evidence type="ECO:0000256" key="1">
    <source>
        <dbReference type="ARBA" id="ARBA00004245"/>
    </source>
</evidence>
<evidence type="ECO:0000256" key="2">
    <source>
        <dbReference type="ARBA" id="ARBA00011375"/>
    </source>
</evidence>
<organism evidence="9 10">
    <name type="scientific">Stegodyphus mimosarum</name>
    <name type="common">African social velvet spider</name>
    <dbReference type="NCBI Taxonomy" id="407821"/>
    <lineage>
        <taxon>Eukaryota</taxon>
        <taxon>Metazoa</taxon>
        <taxon>Ecdysozoa</taxon>
        <taxon>Arthropoda</taxon>
        <taxon>Chelicerata</taxon>
        <taxon>Arachnida</taxon>
        <taxon>Araneae</taxon>
        <taxon>Araneomorphae</taxon>
        <taxon>Entelegynae</taxon>
        <taxon>Eresoidea</taxon>
        <taxon>Eresidae</taxon>
        <taxon>Stegodyphus</taxon>
    </lineage>
</organism>
<dbReference type="SUPFAM" id="SSF48452">
    <property type="entry name" value="TPR-like"/>
    <property type="match status" value="1"/>
</dbReference>
<evidence type="ECO:0000313" key="10">
    <source>
        <dbReference type="Proteomes" id="UP000054359"/>
    </source>
</evidence>
<evidence type="ECO:0000313" key="9">
    <source>
        <dbReference type="EMBL" id="KFM67635.1"/>
    </source>
</evidence>
<dbReference type="Proteomes" id="UP000054359">
    <property type="component" value="Unassembled WGS sequence"/>
</dbReference>
<dbReference type="Pfam" id="PF21033">
    <property type="entry name" value="RMD1-3"/>
    <property type="match status" value="1"/>
</dbReference>
<dbReference type="InterPro" id="IPR049039">
    <property type="entry name" value="RMD1-3_a_helical_rpt"/>
</dbReference>
<dbReference type="GO" id="GO:0005739">
    <property type="term" value="C:mitochondrion"/>
    <property type="evidence" value="ECO:0007669"/>
    <property type="project" value="TreeGrafter"/>
</dbReference>
<dbReference type="GO" id="GO:0097431">
    <property type="term" value="C:mitotic spindle pole"/>
    <property type="evidence" value="ECO:0007669"/>
    <property type="project" value="TreeGrafter"/>
</dbReference>
<evidence type="ECO:0000256" key="4">
    <source>
        <dbReference type="ARBA" id="ARBA00022737"/>
    </source>
</evidence>
<keyword evidence="3" id="KW-0963">Cytoplasm</keyword>
<keyword evidence="6" id="KW-0206">Cytoskeleton</keyword>
<dbReference type="STRING" id="407821.A0A087TR96"/>
<dbReference type="PANTHER" id="PTHR16056">
    <property type="entry name" value="REGULATOR OF MICROTUBULE DYNAMICS PROTEIN"/>
    <property type="match status" value="1"/>
</dbReference>
<name>A0A087TR96_STEMI</name>
<dbReference type="EMBL" id="KK116389">
    <property type="protein sequence ID" value="KFM67635.1"/>
    <property type="molecule type" value="Genomic_DNA"/>
</dbReference>
<feature type="non-terminal residue" evidence="9">
    <location>
        <position position="222"/>
    </location>
</feature>
<evidence type="ECO:0000256" key="6">
    <source>
        <dbReference type="ARBA" id="ARBA00023212"/>
    </source>
</evidence>
<dbReference type="PANTHER" id="PTHR16056:SF16">
    <property type="entry name" value="REGULATOR OF MICROTUBULE DYNAMICS PROTEIN 1"/>
    <property type="match status" value="1"/>
</dbReference>
<dbReference type="GO" id="GO:0008017">
    <property type="term" value="F:microtubule binding"/>
    <property type="evidence" value="ECO:0007669"/>
    <property type="project" value="TreeGrafter"/>
</dbReference>
<keyword evidence="5" id="KW-0802">TPR repeat</keyword>
<evidence type="ECO:0000256" key="5">
    <source>
        <dbReference type="ARBA" id="ARBA00022803"/>
    </source>
</evidence>
<accession>A0A087TR96</accession>
<keyword evidence="10" id="KW-1185">Reference proteome</keyword>
<dbReference type="OrthoDB" id="69711at2759"/>
<keyword evidence="4" id="KW-0677">Repeat</keyword>
<evidence type="ECO:0000256" key="8">
    <source>
        <dbReference type="ARBA" id="ARBA00041958"/>
    </source>
</evidence>